<gene>
    <name evidence="3" type="ORF">HEB94_008304</name>
</gene>
<dbReference type="InterPro" id="IPR051531">
    <property type="entry name" value="N-acetyltransferase"/>
</dbReference>
<dbReference type="PANTHER" id="PTHR43792:SF1">
    <property type="entry name" value="N-ACETYLTRANSFERASE DOMAIN-CONTAINING PROTEIN"/>
    <property type="match status" value="1"/>
</dbReference>
<sequence>MTSWCGPSASRCGSWTPRTRPSSPSRPSGFWREAKGITLGYAIVASARGRGYATEAAGAVLGWAESRQIPVYASVRPPNPASERVLRKIGMELDDHYWDEDGERLVYRRSPNPRSAGRT</sequence>
<dbReference type="PANTHER" id="PTHR43792">
    <property type="entry name" value="GNAT FAMILY, PUTATIVE (AFU_ORTHOLOGUE AFUA_3G00765)-RELATED-RELATED"/>
    <property type="match status" value="1"/>
</dbReference>
<evidence type="ECO:0000313" key="3">
    <source>
        <dbReference type="EMBL" id="MBE1611456.1"/>
    </source>
</evidence>
<dbReference type="InterPro" id="IPR000182">
    <property type="entry name" value="GNAT_dom"/>
</dbReference>
<comment type="caution">
    <text evidence="3">The sequence shown here is derived from an EMBL/GenBank/DDBJ whole genome shotgun (WGS) entry which is preliminary data.</text>
</comment>
<feature type="region of interest" description="Disordered" evidence="1">
    <location>
        <begin position="1"/>
        <end position="29"/>
    </location>
</feature>
<dbReference type="SUPFAM" id="SSF55729">
    <property type="entry name" value="Acyl-CoA N-acyltransferases (Nat)"/>
    <property type="match status" value="1"/>
</dbReference>
<dbReference type="Pfam" id="PF13302">
    <property type="entry name" value="Acetyltransf_3"/>
    <property type="match status" value="1"/>
</dbReference>
<dbReference type="RefSeq" id="WP_192754668.1">
    <property type="nucleotide sequence ID" value="NZ_BAABJL010000178.1"/>
</dbReference>
<reference evidence="3" key="1">
    <citation type="submission" date="2020-10" db="EMBL/GenBank/DDBJ databases">
        <title>Sequencing the genomes of 1000 actinobacteria strains.</title>
        <authorList>
            <person name="Klenk H.-P."/>
        </authorList>
    </citation>
    <scope>NUCLEOTIDE SEQUENCE</scope>
    <source>
        <strain evidence="3">DSM 45354</strain>
    </source>
</reference>
<accession>A0A927N345</accession>
<dbReference type="InterPro" id="IPR016181">
    <property type="entry name" value="Acyl_CoA_acyltransferase"/>
</dbReference>
<evidence type="ECO:0000256" key="1">
    <source>
        <dbReference type="SAM" id="MobiDB-lite"/>
    </source>
</evidence>
<protein>
    <submittedName>
        <fullName evidence="3">RimJ/RimL family protein N-acetyltransferase</fullName>
    </submittedName>
</protein>
<evidence type="ECO:0000313" key="4">
    <source>
        <dbReference type="Proteomes" id="UP000638648"/>
    </source>
</evidence>
<keyword evidence="4" id="KW-1185">Reference proteome</keyword>
<name>A0A927N345_9ACTN</name>
<evidence type="ECO:0000259" key="2">
    <source>
        <dbReference type="Pfam" id="PF13302"/>
    </source>
</evidence>
<organism evidence="3 4">
    <name type="scientific">Actinopolymorpha pittospori</name>
    <dbReference type="NCBI Taxonomy" id="648752"/>
    <lineage>
        <taxon>Bacteria</taxon>
        <taxon>Bacillati</taxon>
        <taxon>Actinomycetota</taxon>
        <taxon>Actinomycetes</taxon>
        <taxon>Propionibacteriales</taxon>
        <taxon>Actinopolymorphaceae</taxon>
        <taxon>Actinopolymorpha</taxon>
    </lineage>
</organism>
<proteinExistence type="predicted"/>
<dbReference type="EMBL" id="JADBEM010000001">
    <property type="protein sequence ID" value="MBE1611456.1"/>
    <property type="molecule type" value="Genomic_DNA"/>
</dbReference>
<dbReference type="GO" id="GO:0016747">
    <property type="term" value="F:acyltransferase activity, transferring groups other than amino-acyl groups"/>
    <property type="evidence" value="ECO:0007669"/>
    <property type="project" value="InterPro"/>
</dbReference>
<feature type="domain" description="N-acetyltransferase" evidence="2">
    <location>
        <begin position="34"/>
        <end position="92"/>
    </location>
</feature>
<dbReference type="AlphaFoldDB" id="A0A927N345"/>
<dbReference type="Gene3D" id="3.40.630.30">
    <property type="match status" value="1"/>
</dbReference>
<feature type="compositionally biased region" description="Low complexity" evidence="1">
    <location>
        <begin position="16"/>
        <end position="28"/>
    </location>
</feature>
<dbReference type="Proteomes" id="UP000638648">
    <property type="component" value="Unassembled WGS sequence"/>
</dbReference>